<dbReference type="RefSeq" id="XP_006697579.1">
    <property type="nucleotide sequence ID" value="XM_006697516.1"/>
</dbReference>
<dbReference type="EMBL" id="GL988048">
    <property type="protein sequence ID" value="EGS16997.1"/>
    <property type="molecule type" value="Genomic_DNA"/>
</dbReference>
<dbReference type="HOGENOM" id="CLU_035164_0_0_1"/>
<evidence type="ECO:0000313" key="2">
    <source>
        <dbReference type="Proteomes" id="UP000008066"/>
    </source>
</evidence>
<protein>
    <submittedName>
        <fullName evidence="1">Uncharacterized protein</fullName>
    </submittedName>
</protein>
<dbReference type="OrthoDB" id="5415241at2759"/>
<reference evidence="1 2" key="1">
    <citation type="journal article" date="2011" name="Cell">
        <title>Insight into structure and assembly of the nuclear pore complex by utilizing the genome of a eukaryotic thermophile.</title>
        <authorList>
            <person name="Amlacher S."/>
            <person name="Sarges P."/>
            <person name="Flemming D."/>
            <person name="van Noort V."/>
            <person name="Kunze R."/>
            <person name="Devos D.P."/>
            <person name="Arumugam M."/>
            <person name="Bork P."/>
            <person name="Hurt E."/>
        </authorList>
    </citation>
    <scope>NUCLEOTIDE SEQUENCE [LARGE SCALE GENOMIC DNA]</scope>
    <source>
        <strain evidence="2">DSM 1495 / CBS 144.50 / IMI 039719</strain>
    </source>
</reference>
<dbReference type="STRING" id="759272.G0SHS7"/>
<proteinExistence type="predicted"/>
<dbReference type="InterPro" id="IPR038816">
    <property type="entry name" value="Stationary_phase_5"/>
</dbReference>
<dbReference type="OMA" id="KGRWYTT"/>
<dbReference type="GO" id="GO:0043248">
    <property type="term" value="P:proteasome assembly"/>
    <property type="evidence" value="ECO:0007669"/>
    <property type="project" value="TreeGrafter"/>
</dbReference>
<dbReference type="PANTHER" id="PTHR42342:SF1">
    <property type="entry name" value="STATIONARY PHASE PROTEIN 5"/>
    <property type="match status" value="1"/>
</dbReference>
<dbReference type="Proteomes" id="UP000008066">
    <property type="component" value="Unassembled WGS sequence"/>
</dbReference>
<dbReference type="GeneID" id="18261360"/>
<evidence type="ECO:0000313" key="1">
    <source>
        <dbReference type="EMBL" id="EGS16997.1"/>
    </source>
</evidence>
<dbReference type="GO" id="GO:0070628">
    <property type="term" value="F:proteasome binding"/>
    <property type="evidence" value="ECO:0007669"/>
    <property type="project" value="InterPro"/>
</dbReference>
<accession>G0SHS7</accession>
<dbReference type="KEGG" id="cthr:CTHT_0073220"/>
<dbReference type="AlphaFoldDB" id="G0SHS7"/>
<organism evidence="2">
    <name type="scientific">Chaetomium thermophilum (strain DSM 1495 / CBS 144.50 / IMI 039719)</name>
    <name type="common">Thermochaetoides thermophila</name>
    <dbReference type="NCBI Taxonomy" id="759272"/>
    <lineage>
        <taxon>Eukaryota</taxon>
        <taxon>Fungi</taxon>
        <taxon>Dikarya</taxon>
        <taxon>Ascomycota</taxon>
        <taxon>Pezizomycotina</taxon>
        <taxon>Sordariomycetes</taxon>
        <taxon>Sordariomycetidae</taxon>
        <taxon>Sordariales</taxon>
        <taxon>Chaetomiaceae</taxon>
        <taxon>Thermochaetoides</taxon>
    </lineage>
</organism>
<dbReference type="eggNOG" id="ENOG502S2SB">
    <property type="taxonomic scope" value="Eukaryota"/>
</dbReference>
<name>G0SHS7_CHATD</name>
<keyword evidence="2" id="KW-1185">Reference proteome</keyword>
<gene>
    <name evidence="1" type="ORF">CTHT_0073220</name>
</gene>
<dbReference type="PANTHER" id="PTHR42342">
    <property type="entry name" value="STATIONARY PHASE PROTEIN 5"/>
    <property type="match status" value="1"/>
</dbReference>
<sequence>MSPNGGIWAAAALQALRQNLARSTQMAAKLIRSKLAAARHSAATNAPAHLQPVPVPVRVGSARQPVHPAAWLRQQKRWLSSSAAKQLNAAVRRFLSTTSACGQAQASSGPASRFRVDRAAVQASSATARAVAQLTGRAPFASTLRPNLTGGAIPRTAGGYTLGGGGSVRYFSHTPAAPAQVVQNVSQAMRAFWCSGQRARFDGYGPNGEKRYTAVSAAHDDARRKMEQCFAWRGNQPGAFIDFQIAPTITALSPLGAVAAAPAKAKKVKKIRASSAPGSGSLVFGTATLHTEGFLDVLSVDFARALQDLAAVMTDLKALSTLGDLPVSLEKNGRVLRVRFPGVDAETVERLCDDVGVRRGVVGQDPDFDDSPGVQMALRFPFAPEEPCESKLTSPGGSVRSRDSHSLLEDAFVVDEFEDNPWRLTEVEEEDDEEGYESLSPRPLSNSGLHCSEEFEGLEGIVVLLSPPAAHYQKSRIRSFTKESQCPRSLFFVFPAQSRQQQKPDGQLQTVSEPFFPLITIDELPPWLEIVGVPRELTEEQTKGLCQYRQTSEDWRRGITL</sequence>